<sequence>MKEAYEARIGAMEDRQLALEAELNRANERRDAATARLSEKQQRLVRVTHELNEVETEAAALRFEVDTLNRARREAEERLERLGGELIALRLGVADAQASRNGLAASLGSVSGAIDRVIVERDFAIARRETLNDRVAELESEVSSYEDRQERLLAQLEGATQFGLSGLEKMFRRANVDLDRILGELSRDYSGSGGPFLPLDEANAPDGEADRRVASLMHDLEQVNLMRFAAERLPFAMPVKGGRYTSNFGPRRDPLRRRMSMHAGIDIAGPRGTPVHATADGVVTYAGRQRGYGIVVKIRHAFGFETVYAHLDRARVTLGQRVERGDLIADMGNTGRSTGTHLHYEVRIDAEPVNPMKFIEAARDVL</sequence>
<dbReference type="InterPro" id="IPR011055">
    <property type="entry name" value="Dup_hybrid_motif"/>
</dbReference>
<dbReference type="InterPro" id="IPR016047">
    <property type="entry name" value="M23ase_b-sheet_dom"/>
</dbReference>
<dbReference type="AlphaFoldDB" id="A0A8J7M447"/>
<dbReference type="GO" id="GO:0004222">
    <property type="term" value="F:metalloendopeptidase activity"/>
    <property type="evidence" value="ECO:0007669"/>
    <property type="project" value="TreeGrafter"/>
</dbReference>
<evidence type="ECO:0000259" key="3">
    <source>
        <dbReference type="Pfam" id="PF19353"/>
    </source>
</evidence>
<keyword evidence="5" id="KW-1185">Reference proteome</keyword>
<dbReference type="Pfam" id="PF19353">
    <property type="entry name" value="DUF5930"/>
    <property type="match status" value="1"/>
</dbReference>
<dbReference type="PANTHER" id="PTHR21666:SF270">
    <property type="entry name" value="MUREIN HYDROLASE ACTIVATOR ENVC"/>
    <property type="match status" value="1"/>
</dbReference>
<organism evidence="4 5">
    <name type="scientific">Thermohalobaculum xanthum</name>
    <dbReference type="NCBI Taxonomy" id="2753746"/>
    <lineage>
        <taxon>Bacteria</taxon>
        <taxon>Pseudomonadati</taxon>
        <taxon>Pseudomonadota</taxon>
        <taxon>Alphaproteobacteria</taxon>
        <taxon>Rhodobacterales</taxon>
        <taxon>Paracoccaceae</taxon>
        <taxon>Thermohalobaculum</taxon>
    </lineage>
</organism>
<keyword evidence="1" id="KW-0175">Coiled coil</keyword>
<dbReference type="Pfam" id="PF01551">
    <property type="entry name" value="Peptidase_M23"/>
    <property type="match status" value="1"/>
</dbReference>
<dbReference type="Proteomes" id="UP000655420">
    <property type="component" value="Unassembled WGS sequence"/>
</dbReference>
<feature type="domain" description="DUF5930" evidence="3">
    <location>
        <begin position="2"/>
        <end position="241"/>
    </location>
</feature>
<dbReference type="SUPFAM" id="SSF51261">
    <property type="entry name" value="Duplicated hybrid motif"/>
    <property type="match status" value="1"/>
</dbReference>
<protein>
    <submittedName>
        <fullName evidence="4">Peptidoglycan DD-metalloendopeptidase family protein</fullName>
    </submittedName>
</protein>
<comment type="caution">
    <text evidence="4">The sequence shown here is derived from an EMBL/GenBank/DDBJ whole genome shotgun (WGS) entry which is preliminary data.</text>
</comment>
<feature type="coiled-coil region" evidence="1">
    <location>
        <begin position="121"/>
        <end position="155"/>
    </location>
</feature>
<name>A0A8J7M447_9RHOB</name>
<evidence type="ECO:0000256" key="1">
    <source>
        <dbReference type="SAM" id="Coils"/>
    </source>
</evidence>
<accession>A0A8J7M447</accession>
<dbReference type="FunFam" id="2.70.70.10:FF:000006">
    <property type="entry name" value="M23 family peptidase"/>
    <property type="match status" value="1"/>
</dbReference>
<dbReference type="InterPro" id="IPR045974">
    <property type="entry name" value="DUF5930"/>
</dbReference>
<dbReference type="InterPro" id="IPR050570">
    <property type="entry name" value="Cell_wall_metabolism_enzyme"/>
</dbReference>
<proteinExistence type="predicted"/>
<dbReference type="PANTHER" id="PTHR21666">
    <property type="entry name" value="PEPTIDASE-RELATED"/>
    <property type="match status" value="1"/>
</dbReference>
<dbReference type="CDD" id="cd12797">
    <property type="entry name" value="M23_peptidase"/>
    <property type="match status" value="1"/>
</dbReference>
<feature type="domain" description="M23ase beta-sheet core" evidence="2">
    <location>
        <begin position="261"/>
        <end position="355"/>
    </location>
</feature>
<feature type="coiled-coil region" evidence="1">
    <location>
        <begin position="2"/>
        <end position="85"/>
    </location>
</feature>
<dbReference type="Gene3D" id="1.10.287.1490">
    <property type="match status" value="1"/>
</dbReference>
<evidence type="ECO:0000313" key="5">
    <source>
        <dbReference type="Proteomes" id="UP000655420"/>
    </source>
</evidence>
<dbReference type="SUPFAM" id="SSF57997">
    <property type="entry name" value="Tropomyosin"/>
    <property type="match status" value="1"/>
</dbReference>
<reference evidence="4" key="1">
    <citation type="submission" date="2020-12" db="EMBL/GenBank/DDBJ databases">
        <title>Bacterial taxonomy.</title>
        <authorList>
            <person name="Pan X."/>
        </authorList>
    </citation>
    <scope>NUCLEOTIDE SEQUENCE</scope>
    <source>
        <strain evidence="4">M0105</strain>
    </source>
</reference>
<gene>
    <name evidence="4" type="ORF">H0I76_02260</name>
</gene>
<dbReference type="EMBL" id="JAEHHL010000001">
    <property type="protein sequence ID" value="MBK0398001.1"/>
    <property type="molecule type" value="Genomic_DNA"/>
</dbReference>
<evidence type="ECO:0000313" key="4">
    <source>
        <dbReference type="EMBL" id="MBK0398001.1"/>
    </source>
</evidence>
<evidence type="ECO:0000259" key="2">
    <source>
        <dbReference type="Pfam" id="PF01551"/>
    </source>
</evidence>
<dbReference type="Gene3D" id="2.70.70.10">
    <property type="entry name" value="Glucose Permease (Domain IIA)"/>
    <property type="match status" value="1"/>
</dbReference>